<dbReference type="Gene3D" id="2.40.50.250">
    <property type="entry name" value="bipa protein"/>
    <property type="match status" value="1"/>
</dbReference>
<dbReference type="HAMAP" id="MF_00849">
    <property type="entry name" value="BipA"/>
    <property type="match status" value="1"/>
</dbReference>
<dbReference type="InterPro" id="IPR047043">
    <property type="entry name" value="BipA_III"/>
</dbReference>
<dbReference type="InterPro" id="IPR047042">
    <property type="entry name" value="BipA_II"/>
</dbReference>
<dbReference type="SUPFAM" id="SSF50447">
    <property type="entry name" value="Translation proteins"/>
    <property type="match status" value="1"/>
</dbReference>
<dbReference type="InterPro" id="IPR031157">
    <property type="entry name" value="G_TR_CS"/>
</dbReference>
<evidence type="ECO:0000259" key="4">
    <source>
        <dbReference type="PROSITE" id="PS51722"/>
    </source>
</evidence>
<dbReference type="FunFam" id="3.40.50.300:FF:000055">
    <property type="entry name" value="GTP-binding protein TypA"/>
    <property type="match status" value="1"/>
</dbReference>
<dbReference type="PROSITE" id="PS51722">
    <property type="entry name" value="G_TR_2"/>
    <property type="match status" value="1"/>
</dbReference>
<dbReference type="GO" id="GO:1990904">
    <property type="term" value="C:ribonucleoprotein complex"/>
    <property type="evidence" value="ECO:0007669"/>
    <property type="project" value="TreeGrafter"/>
</dbReference>
<accession>A0A9D1JXS1</accession>
<dbReference type="GO" id="GO:0043022">
    <property type="term" value="F:ribosome binding"/>
    <property type="evidence" value="ECO:0007669"/>
    <property type="project" value="UniProtKB-UniRule"/>
</dbReference>
<evidence type="ECO:0000256" key="1">
    <source>
        <dbReference type="ARBA" id="ARBA00023134"/>
    </source>
</evidence>
<dbReference type="InterPro" id="IPR035647">
    <property type="entry name" value="EFG_III/V"/>
</dbReference>
<dbReference type="Gene3D" id="2.40.30.10">
    <property type="entry name" value="Translation factors"/>
    <property type="match status" value="1"/>
</dbReference>
<evidence type="ECO:0000313" key="5">
    <source>
        <dbReference type="EMBL" id="HIS74769.1"/>
    </source>
</evidence>
<dbReference type="CDD" id="cd01891">
    <property type="entry name" value="TypA_BipA"/>
    <property type="match status" value="1"/>
</dbReference>
<comment type="caution">
    <text evidence="5">The sequence shown here is derived from an EMBL/GenBank/DDBJ whole genome shotgun (WGS) entry which is preliminary data.</text>
</comment>
<dbReference type="InterPro" id="IPR006298">
    <property type="entry name" value="BipA"/>
</dbReference>
<dbReference type="GO" id="GO:0000049">
    <property type="term" value="F:tRNA binding"/>
    <property type="evidence" value="ECO:0007669"/>
    <property type="project" value="UniProtKB-KW"/>
</dbReference>
<comment type="catalytic activity">
    <reaction evidence="2 3">
        <text>GTP + H2O = GDP + phosphate + H(+)</text>
        <dbReference type="Rhea" id="RHEA:19669"/>
        <dbReference type="ChEBI" id="CHEBI:15377"/>
        <dbReference type="ChEBI" id="CHEBI:15378"/>
        <dbReference type="ChEBI" id="CHEBI:37565"/>
        <dbReference type="ChEBI" id="CHEBI:43474"/>
        <dbReference type="ChEBI" id="CHEBI:58189"/>
    </reaction>
</comment>
<dbReference type="InterPro" id="IPR000795">
    <property type="entry name" value="T_Tr_GTP-bd_dom"/>
</dbReference>
<keyword evidence="3" id="KW-0547">Nucleotide-binding</keyword>
<comment type="subcellular location">
    <subcellularLocation>
        <location evidence="3">Cytoplasm</location>
    </subcellularLocation>
    <text evidence="3">Binds to ribosomes.</text>
</comment>
<reference evidence="5" key="1">
    <citation type="submission" date="2020-10" db="EMBL/GenBank/DDBJ databases">
        <authorList>
            <person name="Gilroy R."/>
        </authorList>
    </citation>
    <scope>NUCLEOTIDE SEQUENCE</scope>
    <source>
        <strain evidence="5">CHK152-2871</strain>
    </source>
</reference>
<dbReference type="InterPro" id="IPR048876">
    <property type="entry name" value="BipA_C"/>
</dbReference>
<dbReference type="EC" id="3.6.5.-" evidence="3"/>
<name>A0A9D1JXS1_9BACT</name>
<dbReference type="NCBIfam" id="TIGR01394">
    <property type="entry name" value="TypA_BipA"/>
    <property type="match status" value="1"/>
</dbReference>
<keyword evidence="3" id="KW-0378">Hydrolase</keyword>
<dbReference type="InterPro" id="IPR035651">
    <property type="entry name" value="BipA_V"/>
</dbReference>
<dbReference type="SUPFAM" id="SSF52540">
    <property type="entry name" value="P-loop containing nucleoside triphosphate hydrolases"/>
    <property type="match status" value="1"/>
</dbReference>
<keyword evidence="3" id="KW-0694">RNA-binding</keyword>
<dbReference type="Pfam" id="PF03144">
    <property type="entry name" value="GTP_EFTU_D2"/>
    <property type="match status" value="1"/>
</dbReference>
<dbReference type="CDD" id="cd03691">
    <property type="entry name" value="BipA_TypA_II"/>
    <property type="match status" value="1"/>
</dbReference>
<keyword evidence="3" id="KW-0820">tRNA-binding</keyword>
<dbReference type="InterPro" id="IPR004161">
    <property type="entry name" value="EFTu-like_2"/>
</dbReference>
<dbReference type="NCBIfam" id="TIGR00231">
    <property type="entry name" value="small_GTP"/>
    <property type="match status" value="1"/>
</dbReference>
<reference evidence="5" key="2">
    <citation type="journal article" date="2021" name="PeerJ">
        <title>Extensive microbial diversity within the chicken gut microbiome revealed by metagenomics and culture.</title>
        <authorList>
            <person name="Gilroy R."/>
            <person name="Ravi A."/>
            <person name="Getino M."/>
            <person name="Pursley I."/>
            <person name="Horton D.L."/>
            <person name="Alikhan N.F."/>
            <person name="Baker D."/>
            <person name="Gharbi K."/>
            <person name="Hall N."/>
            <person name="Watson M."/>
            <person name="Adriaenssens E.M."/>
            <person name="Foster-Nyarko E."/>
            <person name="Jarju S."/>
            <person name="Secka A."/>
            <person name="Antonio M."/>
            <person name="Oren A."/>
            <person name="Chaudhuri R.R."/>
            <person name="La Ragione R."/>
            <person name="Hildebrand F."/>
            <person name="Pallen M.J."/>
        </authorList>
    </citation>
    <scope>NUCLEOTIDE SEQUENCE</scope>
    <source>
        <strain evidence="5">CHK152-2871</strain>
    </source>
</reference>
<dbReference type="AlphaFoldDB" id="A0A9D1JXS1"/>
<dbReference type="Gene3D" id="3.30.70.240">
    <property type="match status" value="1"/>
</dbReference>
<evidence type="ECO:0000256" key="2">
    <source>
        <dbReference type="ARBA" id="ARBA00048548"/>
    </source>
</evidence>
<dbReference type="FunFam" id="3.30.70.240:FF:000002">
    <property type="entry name" value="GTP-binding protein TypA"/>
    <property type="match status" value="1"/>
</dbReference>
<dbReference type="InterPro" id="IPR042116">
    <property type="entry name" value="TypA/BipA_C"/>
</dbReference>
<dbReference type="Proteomes" id="UP000886865">
    <property type="component" value="Unassembled WGS sequence"/>
</dbReference>
<dbReference type="GO" id="GO:0010467">
    <property type="term" value="P:gene expression"/>
    <property type="evidence" value="ECO:0007669"/>
    <property type="project" value="UniProtKB-ARBA"/>
</dbReference>
<dbReference type="GO" id="GO:0019843">
    <property type="term" value="F:rRNA binding"/>
    <property type="evidence" value="ECO:0007669"/>
    <property type="project" value="UniProtKB-KW"/>
</dbReference>
<dbReference type="GO" id="GO:0005525">
    <property type="term" value="F:GTP binding"/>
    <property type="evidence" value="ECO:0007669"/>
    <property type="project" value="UniProtKB-UniRule"/>
</dbReference>
<dbReference type="PANTHER" id="PTHR42908">
    <property type="entry name" value="TRANSLATION ELONGATION FACTOR-RELATED"/>
    <property type="match status" value="1"/>
</dbReference>
<gene>
    <name evidence="5" type="primary">typA</name>
    <name evidence="3" type="synonym">bipA</name>
    <name evidence="5" type="ORF">IAA86_07095</name>
</gene>
<dbReference type="FunFam" id="2.40.50.250:FF:000001">
    <property type="entry name" value="GTP-binding protein TypA"/>
    <property type="match status" value="1"/>
</dbReference>
<dbReference type="SUPFAM" id="SSF54980">
    <property type="entry name" value="EF-G C-terminal domain-like"/>
    <property type="match status" value="2"/>
</dbReference>
<feature type="binding site" evidence="3">
    <location>
        <begin position="129"/>
        <end position="132"/>
    </location>
    <ligand>
        <name>GTP</name>
        <dbReference type="ChEBI" id="CHEBI:37565"/>
    </ligand>
</feature>
<dbReference type="Gene3D" id="3.30.70.870">
    <property type="entry name" value="Elongation Factor G (Translational Gtpase), domain 3"/>
    <property type="match status" value="1"/>
</dbReference>
<dbReference type="GO" id="GO:0000027">
    <property type="term" value="P:ribosomal large subunit assembly"/>
    <property type="evidence" value="ECO:0007669"/>
    <property type="project" value="UniProtKB-UniRule"/>
</dbReference>
<keyword evidence="3" id="KW-0690">Ribosome biogenesis</keyword>
<dbReference type="PRINTS" id="PR00315">
    <property type="entry name" value="ELONGATNFCT"/>
</dbReference>
<dbReference type="GO" id="GO:0009409">
    <property type="term" value="P:response to cold"/>
    <property type="evidence" value="ECO:0007669"/>
    <property type="project" value="UniProtKB-ARBA"/>
</dbReference>
<dbReference type="Pfam" id="PF00679">
    <property type="entry name" value="EFG_C"/>
    <property type="match status" value="1"/>
</dbReference>
<dbReference type="Pfam" id="PF21018">
    <property type="entry name" value="BipA_C"/>
    <property type="match status" value="1"/>
</dbReference>
<dbReference type="GO" id="GO:0003924">
    <property type="term" value="F:GTPase activity"/>
    <property type="evidence" value="ECO:0007669"/>
    <property type="project" value="UniProtKB-UniRule"/>
</dbReference>
<dbReference type="SMART" id="SM00838">
    <property type="entry name" value="EFG_C"/>
    <property type="match status" value="1"/>
</dbReference>
<dbReference type="Gene3D" id="3.40.50.300">
    <property type="entry name" value="P-loop containing nucleotide triphosphate hydrolases"/>
    <property type="match status" value="1"/>
</dbReference>
<dbReference type="InterPro" id="IPR000640">
    <property type="entry name" value="EFG_V-like"/>
</dbReference>
<evidence type="ECO:0000313" key="6">
    <source>
        <dbReference type="Proteomes" id="UP000886865"/>
    </source>
</evidence>
<evidence type="ECO:0000256" key="3">
    <source>
        <dbReference type="HAMAP-Rule" id="MF_00849"/>
    </source>
</evidence>
<dbReference type="CDD" id="cd03710">
    <property type="entry name" value="BipA_TypA_C"/>
    <property type="match status" value="1"/>
</dbReference>
<dbReference type="PROSITE" id="PS00301">
    <property type="entry name" value="G_TR_1"/>
    <property type="match status" value="1"/>
</dbReference>
<comment type="similarity">
    <text evidence="3">Belongs to the TRAFAC class translation factor GTPase superfamily. Classic translation factor GTPase family. BipA subfamily.</text>
</comment>
<dbReference type="FunFam" id="3.30.70.870:FF:000003">
    <property type="entry name" value="GTP-binding protein TypA"/>
    <property type="match status" value="1"/>
</dbReference>
<comment type="function">
    <text evidence="3">A 50S ribosomal subunit assembly protein with GTPase activity, required for 50S subunit assembly at low temperatures, may also play a role in translation. Binds GTP and analogs. Binds the 70S ribosome between the 30S and 50S subunits, in a similar position as ribosome-bound EF-G; it contacts a number of ribosomal proteins, both rRNAs and the A-site tRNA.</text>
</comment>
<dbReference type="InterPro" id="IPR009000">
    <property type="entry name" value="Transl_B-barrel_sf"/>
</dbReference>
<sequence length="595" mass="66750">MKKKNIRNIAIIAHVDHGKTTLVDCMLQQTGVFKEHQEAGERVLDNNDIERERGITILSKNISVNYKGTKINVVDTPGHADFGGEVERVLGMVDGALLIVDAQEGPMPQTRFVLSKALELGIKIIVVINKIDKPGADPNGTVDKVFDLFTELTDREDLIDFPIIYASSLHKFAKKELDDEEKDIMPLLDCILENIQPPVADDDLTLQFQVTTLDYNDYVGRIAIGRIKNGILHSGEQVTLIKADGSMQKGKIVKLFGFKDLGRVEIEQAESGDIVGIAGFSDIQIGETISSLTNPVALPLIHIDEPTLQMNFSVNTSPFAGQEGKFVTSRQLRKRLYFELEKNVSLRVEDTDSTDVFKVSGRGELHLSILIETMRREGYEFAVSKPEVIFKKEDGHTLEPYENLIVDVPQEYAGGVIEKLSSRKAQMQNMETGEKRTNIDFLIPARGLIGFRSDFIRMTKGEGIMYHTFSHYGEYAGDIPRQRTGSLIAFEDGEAIPYALHQFEDRGVFFVTPKTKVYRGMIIGECNRPQDLAINICKTKKLTNMRSATADVMVTLQAPKIMSLEDCLEYITDDELVEVTPQNVRMRKANLNFKR</sequence>
<dbReference type="InterPro" id="IPR027417">
    <property type="entry name" value="P-loop_NTPase"/>
</dbReference>
<keyword evidence="3" id="KW-0699">rRNA-binding</keyword>
<proteinExistence type="inferred from homology"/>
<feature type="domain" description="Tr-type G" evidence="4">
    <location>
        <begin position="4"/>
        <end position="199"/>
    </location>
</feature>
<dbReference type="EMBL" id="DVJQ01000060">
    <property type="protein sequence ID" value="HIS74769.1"/>
    <property type="molecule type" value="Genomic_DNA"/>
</dbReference>
<dbReference type="FunFam" id="2.40.30.10:FF:000016">
    <property type="entry name" value="GTP-binding protein TypA"/>
    <property type="match status" value="1"/>
</dbReference>
<feature type="binding site" evidence="3">
    <location>
        <begin position="16"/>
        <end position="21"/>
    </location>
    <ligand>
        <name>GTP</name>
        <dbReference type="ChEBI" id="CHEBI:37565"/>
    </ligand>
</feature>
<comment type="subunit">
    <text evidence="3">Monomer.</text>
</comment>
<keyword evidence="1 3" id="KW-0342">GTP-binding</keyword>
<dbReference type="CDD" id="cd16263">
    <property type="entry name" value="BipA_III"/>
    <property type="match status" value="1"/>
</dbReference>
<keyword evidence="3" id="KW-0963">Cytoplasm</keyword>
<dbReference type="InterPro" id="IPR005225">
    <property type="entry name" value="Small_GTP-bd"/>
</dbReference>
<dbReference type="PANTHER" id="PTHR42908:SF8">
    <property type="entry name" value="TR-TYPE G DOMAIN-CONTAINING PROTEIN"/>
    <property type="match status" value="1"/>
</dbReference>
<dbReference type="GO" id="GO:0005829">
    <property type="term" value="C:cytosol"/>
    <property type="evidence" value="ECO:0007669"/>
    <property type="project" value="TreeGrafter"/>
</dbReference>
<dbReference type="InterPro" id="IPR047041">
    <property type="entry name" value="BipA_GTP-bd_dom"/>
</dbReference>
<organism evidence="5 6">
    <name type="scientific">Candidatus Galligastranaerophilus intestinavium</name>
    <dbReference type="NCBI Taxonomy" id="2840836"/>
    <lineage>
        <taxon>Bacteria</taxon>
        <taxon>Candidatus Galligastranaerophilus</taxon>
    </lineage>
</organism>
<protein>
    <recommendedName>
        <fullName evidence="3">Large ribosomal subunit assembly factor BipA</fullName>
        <ecNumber evidence="3">3.6.5.-</ecNumber>
    </recommendedName>
    <alternativeName>
        <fullName evidence="3">GTP-binding protein BipA</fullName>
    </alternativeName>
</protein>
<dbReference type="Pfam" id="PF00009">
    <property type="entry name" value="GTP_EFTU"/>
    <property type="match status" value="1"/>
</dbReference>